<dbReference type="PROSITE" id="PS51755">
    <property type="entry name" value="OMPR_PHOB"/>
    <property type="match status" value="1"/>
</dbReference>
<protein>
    <submittedName>
        <fullName evidence="11">Transcriptional regulator</fullName>
    </submittedName>
</protein>
<keyword evidence="4 7" id="KW-0238">DNA-binding</keyword>
<keyword evidence="3" id="KW-0805">Transcription regulation</keyword>
<feature type="compositionally biased region" description="Basic and acidic residues" evidence="8">
    <location>
        <begin position="216"/>
        <end position="228"/>
    </location>
</feature>
<evidence type="ECO:0000256" key="8">
    <source>
        <dbReference type="SAM" id="MobiDB-lite"/>
    </source>
</evidence>
<dbReference type="SMART" id="SM00448">
    <property type="entry name" value="REC"/>
    <property type="match status" value="1"/>
</dbReference>
<dbReference type="Pfam" id="PF00072">
    <property type="entry name" value="Response_reg"/>
    <property type="match status" value="1"/>
</dbReference>
<dbReference type="InterPro" id="IPR036388">
    <property type="entry name" value="WH-like_DNA-bd_sf"/>
</dbReference>
<evidence type="ECO:0000256" key="1">
    <source>
        <dbReference type="ARBA" id="ARBA00022553"/>
    </source>
</evidence>
<evidence type="ECO:0000259" key="10">
    <source>
        <dbReference type="PROSITE" id="PS51755"/>
    </source>
</evidence>
<keyword evidence="2" id="KW-0902">Two-component regulatory system</keyword>
<feature type="modified residue" description="4-aspartylphosphate" evidence="6">
    <location>
        <position position="53"/>
    </location>
</feature>
<dbReference type="Proteomes" id="UP000323257">
    <property type="component" value="Unassembled WGS sequence"/>
</dbReference>
<dbReference type="GO" id="GO:0032993">
    <property type="term" value="C:protein-DNA complex"/>
    <property type="evidence" value="ECO:0007669"/>
    <property type="project" value="TreeGrafter"/>
</dbReference>
<dbReference type="SUPFAM" id="SSF52172">
    <property type="entry name" value="CheY-like"/>
    <property type="match status" value="1"/>
</dbReference>
<dbReference type="GO" id="GO:0000156">
    <property type="term" value="F:phosphorelay response regulator activity"/>
    <property type="evidence" value="ECO:0007669"/>
    <property type="project" value="TreeGrafter"/>
</dbReference>
<evidence type="ECO:0000256" key="2">
    <source>
        <dbReference type="ARBA" id="ARBA00023012"/>
    </source>
</evidence>
<feature type="compositionally biased region" description="Low complexity" evidence="8">
    <location>
        <begin position="200"/>
        <end position="215"/>
    </location>
</feature>
<evidence type="ECO:0000313" key="11">
    <source>
        <dbReference type="EMBL" id="TYP69606.1"/>
    </source>
</evidence>
<dbReference type="InterPro" id="IPR039420">
    <property type="entry name" value="WalR-like"/>
</dbReference>
<reference evidence="11 12" key="1">
    <citation type="submission" date="2019-07" db="EMBL/GenBank/DDBJ databases">
        <title>Genomic Encyclopedia of Type Strains, Phase III (KMG-III): the genomes of soil and plant-associated and newly described type strains.</title>
        <authorList>
            <person name="Whitman W."/>
        </authorList>
    </citation>
    <scope>NUCLEOTIDE SEQUENCE [LARGE SCALE GENOMIC DNA]</scope>
    <source>
        <strain evidence="11 12">BL24</strain>
    </source>
</reference>
<dbReference type="SMART" id="SM00862">
    <property type="entry name" value="Trans_reg_C"/>
    <property type="match status" value="1"/>
</dbReference>
<dbReference type="SUPFAM" id="SSF46894">
    <property type="entry name" value="C-terminal effector domain of the bipartite response regulators"/>
    <property type="match status" value="1"/>
</dbReference>
<evidence type="ECO:0000256" key="4">
    <source>
        <dbReference type="ARBA" id="ARBA00023125"/>
    </source>
</evidence>
<dbReference type="PANTHER" id="PTHR48111:SF54">
    <property type="entry name" value="STAGE 0 SPORULATION PROTEIN A HOMOLOG"/>
    <property type="match status" value="1"/>
</dbReference>
<dbReference type="CDD" id="cd17574">
    <property type="entry name" value="REC_OmpR"/>
    <property type="match status" value="1"/>
</dbReference>
<dbReference type="EMBL" id="VNHS01000014">
    <property type="protein sequence ID" value="TYP69606.1"/>
    <property type="molecule type" value="Genomic_DNA"/>
</dbReference>
<dbReference type="PROSITE" id="PS50110">
    <property type="entry name" value="RESPONSE_REGULATORY"/>
    <property type="match status" value="1"/>
</dbReference>
<dbReference type="GO" id="GO:0005829">
    <property type="term" value="C:cytosol"/>
    <property type="evidence" value="ECO:0007669"/>
    <property type="project" value="TreeGrafter"/>
</dbReference>
<evidence type="ECO:0000256" key="3">
    <source>
        <dbReference type="ARBA" id="ARBA00023015"/>
    </source>
</evidence>
<feature type="domain" description="OmpR/PhoB-type" evidence="10">
    <location>
        <begin position="269"/>
        <end position="368"/>
    </location>
</feature>
<evidence type="ECO:0000313" key="12">
    <source>
        <dbReference type="Proteomes" id="UP000323257"/>
    </source>
</evidence>
<keyword evidence="5" id="KW-0804">Transcription</keyword>
<accession>A0A5S5BTH2</accession>
<comment type="caution">
    <text evidence="11">The sequence shown here is derived from an EMBL/GenBank/DDBJ whole genome shotgun (WGS) entry which is preliminary data.</text>
</comment>
<evidence type="ECO:0000256" key="5">
    <source>
        <dbReference type="ARBA" id="ARBA00023163"/>
    </source>
</evidence>
<dbReference type="InterPro" id="IPR011006">
    <property type="entry name" value="CheY-like_superfamily"/>
</dbReference>
<organism evidence="11 12">
    <name type="scientific">Paenibacillus methanolicus</name>
    <dbReference type="NCBI Taxonomy" id="582686"/>
    <lineage>
        <taxon>Bacteria</taxon>
        <taxon>Bacillati</taxon>
        <taxon>Bacillota</taxon>
        <taxon>Bacilli</taxon>
        <taxon>Bacillales</taxon>
        <taxon>Paenibacillaceae</taxon>
        <taxon>Paenibacillus</taxon>
    </lineage>
</organism>
<proteinExistence type="predicted"/>
<keyword evidence="12" id="KW-1185">Reference proteome</keyword>
<feature type="DNA-binding region" description="OmpR/PhoB-type" evidence="7">
    <location>
        <begin position="269"/>
        <end position="368"/>
    </location>
</feature>
<evidence type="ECO:0000256" key="6">
    <source>
        <dbReference type="PROSITE-ProRule" id="PRU00169"/>
    </source>
</evidence>
<feature type="domain" description="Response regulatory" evidence="9">
    <location>
        <begin position="2"/>
        <end position="118"/>
    </location>
</feature>
<dbReference type="AlphaFoldDB" id="A0A5S5BTH2"/>
<dbReference type="PANTHER" id="PTHR48111">
    <property type="entry name" value="REGULATOR OF RPOS"/>
    <property type="match status" value="1"/>
</dbReference>
<dbReference type="InterPro" id="IPR001867">
    <property type="entry name" value="OmpR/PhoB-type_DNA-bd"/>
</dbReference>
<evidence type="ECO:0000256" key="7">
    <source>
        <dbReference type="PROSITE-ProRule" id="PRU01091"/>
    </source>
</evidence>
<sequence length="371" mass="39597">MRILLLEDEEAIRGFVRINLKRNGMEVTEAEDGETALALAEAADPPFDAALLDVMLPTISGFEVCERLRRQFPRMGIIMLTAKSQEEDKIRGLELGADDYVQKPFSPGELIARLGALHRRMMPGGLSWAEQPGHSGTPGAAPGAGESAAAIETANPPESRASAAYGAIGSGVREANSSAPPGSDRQMSGPGSDNAGLEGPAEAVTPASATPSAAPHDPDSEQTVDGRAHSQSAAAGASDPSAPPAPTTSDGHLTGDTTTNADPSAPFGRHELQAGPFRLSAVQRRLWKNGEEVVLTPTEWTLVKLLMEREGEGLSRDDILSAVWGRHFIGDLKIVDVNIRRIRQKIEDNPSHPMYIETLWGFGYRFNRGRA</sequence>
<dbReference type="InterPro" id="IPR001789">
    <property type="entry name" value="Sig_transdc_resp-reg_receiver"/>
</dbReference>
<keyword evidence="1 6" id="KW-0597">Phosphoprotein</keyword>
<feature type="compositionally biased region" description="Polar residues" evidence="8">
    <location>
        <begin position="175"/>
        <end position="191"/>
    </location>
</feature>
<dbReference type="GO" id="GO:0006355">
    <property type="term" value="P:regulation of DNA-templated transcription"/>
    <property type="evidence" value="ECO:0007669"/>
    <property type="project" value="InterPro"/>
</dbReference>
<dbReference type="GO" id="GO:0000976">
    <property type="term" value="F:transcription cis-regulatory region binding"/>
    <property type="evidence" value="ECO:0007669"/>
    <property type="project" value="TreeGrafter"/>
</dbReference>
<dbReference type="Gene3D" id="3.40.50.2300">
    <property type="match status" value="1"/>
</dbReference>
<feature type="compositionally biased region" description="Low complexity" evidence="8">
    <location>
        <begin position="132"/>
        <end position="150"/>
    </location>
</feature>
<gene>
    <name evidence="11" type="ORF">BCM02_114123</name>
</gene>
<dbReference type="Gene3D" id="1.10.10.10">
    <property type="entry name" value="Winged helix-like DNA-binding domain superfamily/Winged helix DNA-binding domain"/>
    <property type="match status" value="1"/>
</dbReference>
<dbReference type="InterPro" id="IPR016032">
    <property type="entry name" value="Sig_transdc_resp-reg_C-effctor"/>
</dbReference>
<feature type="region of interest" description="Disordered" evidence="8">
    <location>
        <begin position="125"/>
        <end position="271"/>
    </location>
</feature>
<evidence type="ECO:0000259" key="9">
    <source>
        <dbReference type="PROSITE" id="PS50110"/>
    </source>
</evidence>
<dbReference type="CDD" id="cd00383">
    <property type="entry name" value="trans_reg_C"/>
    <property type="match status" value="1"/>
</dbReference>
<name>A0A5S5BTH2_9BACL</name>
<dbReference type="Pfam" id="PF00486">
    <property type="entry name" value="Trans_reg_C"/>
    <property type="match status" value="1"/>
</dbReference>